<evidence type="ECO:0008006" key="4">
    <source>
        <dbReference type="Google" id="ProtNLM"/>
    </source>
</evidence>
<feature type="transmembrane region" description="Helical" evidence="1">
    <location>
        <begin position="50"/>
        <end position="70"/>
    </location>
</feature>
<dbReference type="Pfam" id="PF10947">
    <property type="entry name" value="DUF2628"/>
    <property type="match status" value="1"/>
</dbReference>
<feature type="transmembrane region" description="Helical" evidence="1">
    <location>
        <begin position="76"/>
        <end position="100"/>
    </location>
</feature>
<dbReference type="OrthoDB" id="6691119at2"/>
<keyword evidence="1" id="KW-0472">Membrane</keyword>
<sequence length="156" mass="18356">MNNQEDMKSLLARFIGPRANYYLNSSNRKIEFHWPGLLFGGLWLLYRKMYFNFFIILAFTFFITILAGIINLEIKYLIWGVSWIPSIILGVFGKSIYLNFAKLKIKKYVKSPIYNEKVFLELGGTNWSVPILWLIICIIITLMVTLPYVRFGTNFY</sequence>
<evidence type="ECO:0000313" key="2">
    <source>
        <dbReference type="EMBL" id="ALH94391.1"/>
    </source>
</evidence>
<dbReference type="Proteomes" id="UP000064939">
    <property type="component" value="Chromosome"/>
</dbReference>
<dbReference type="STRING" id="1324350.AOY20_01875"/>
<dbReference type="KEGG" id="aei:AOY20_01875"/>
<dbReference type="RefSeq" id="WP_054580304.1">
    <property type="nucleotide sequence ID" value="NZ_CP012808.1"/>
</dbReference>
<proteinExistence type="predicted"/>
<accession>A0A0N9VBG2</accession>
<dbReference type="EMBL" id="CP012808">
    <property type="protein sequence ID" value="ALH94391.1"/>
    <property type="molecule type" value="Genomic_DNA"/>
</dbReference>
<name>A0A0N9VBG2_9GAMM</name>
<gene>
    <name evidence="2" type="ORF">AOY20_01875</name>
</gene>
<keyword evidence="3" id="KW-1185">Reference proteome</keyword>
<dbReference type="InterPro" id="IPR024399">
    <property type="entry name" value="DUF2628"/>
</dbReference>
<feature type="transmembrane region" description="Helical" evidence="1">
    <location>
        <begin position="127"/>
        <end position="149"/>
    </location>
</feature>
<keyword evidence="1" id="KW-0812">Transmembrane</keyword>
<evidence type="ECO:0000313" key="3">
    <source>
        <dbReference type="Proteomes" id="UP000064939"/>
    </source>
</evidence>
<protein>
    <recommendedName>
        <fullName evidence="4">DUF2628 domain-containing protein</fullName>
    </recommendedName>
</protein>
<organism evidence="2 3">
    <name type="scientific">Acinetobacter equi</name>
    <dbReference type="NCBI Taxonomy" id="1324350"/>
    <lineage>
        <taxon>Bacteria</taxon>
        <taxon>Pseudomonadati</taxon>
        <taxon>Pseudomonadota</taxon>
        <taxon>Gammaproteobacteria</taxon>
        <taxon>Moraxellales</taxon>
        <taxon>Moraxellaceae</taxon>
        <taxon>Acinetobacter</taxon>
    </lineage>
</organism>
<evidence type="ECO:0000256" key="1">
    <source>
        <dbReference type="SAM" id="Phobius"/>
    </source>
</evidence>
<dbReference type="AlphaFoldDB" id="A0A0N9VBG2"/>
<reference evidence="2 3" key="1">
    <citation type="journal article" date="2015" name="Int. J. Syst. Evol. Microbiol.">
        <title>Acinetobacter equi sp. nov. isolated from horse faeces.</title>
        <authorList>
            <person name="Poppel M.T."/>
            <person name="Skiebe E."/>
            <person name="Laue M."/>
            <person name="Bergmann H."/>
            <person name="Ebersberger I."/>
            <person name="Garn T."/>
            <person name="Fruth A."/>
            <person name="Baumgardt S."/>
            <person name="Busse H.J."/>
            <person name="Wilharm G."/>
        </authorList>
    </citation>
    <scope>NUCLEOTIDE SEQUENCE [LARGE SCALE GENOMIC DNA]</scope>
    <source>
        <strain evidence="2 3">114</strain>
    </source>
</reference>
<keyword evidence="1" id="KW-1133">Transmembrane helix</keyword>